<dbReference type="AlphaFoldDB" id="A0A9R1NSP1"/>
<dbReference type="Pfam" id="PF00168">
    <property type="entry name" value="C2"/>
    <property type="match status" value="1"/>
</dbReference>
<keyword evidence="11 13" id="KW-0472">Membrane</keyword>
<dbReference type="InterPro" id="IPR039010">
    <property type="entry name" value="Synaptotagmin_SMP"/>
</dbReference>
<reference evidence="16 17" key="1">
    <citation type="submission" date="2017-09" db="EMBL/GenBank/DDBJ databases">
        <authorList>
            <consortium name="International Durum Wheat Genome Sequencing Consortium (IDWGSC)"/>
            <person name="Milanesi L."/>
        </authorList>
    </citation>
    <scope>NUCLEOTIDE SEQUENCE [LARGE SCALE GENOMIC DNA]</scope>
    <source>
        <strain evidence="17">cv. Svevo</strain>
    </source>
</reference>
<evidence type="ECO:0000256" key="13">
    <source>
        <dbReference type="SAM" id="Phobius"/>
    </source>
</evidence>
<evidence type="ECO:0000259" key="14">
    <source>
        <dbReference type="PROSITE" id="PS50004"/>
    </source>
</evidence>
<evidence type="ECO:0000256" key="7">
    <source>
        <dbReference type="ARBA" id="ARBA00022837"/>
    </source>
</evidence>
<evidence type="ECO:0000256" key="1">
    <source>
        <dbReference type="ARBA" id="ARBA00004167"/>
    </source>
</evidence>
<dbReference type="PRINTS" id="PR00360">
    <property type="entry name" value="C2DOMAIN"/>
</dbReference>
<dbReference type="Pfam" id="PF17047">
    <property type="entry name" value="SMP_LBD"/>
    <property type="match status" value="1"/>
</dbReference>
<dbReference type="SUPFAM" id="SSF49562">
    <property type="entry name" value="C2 domain (Calcium/lipid-binding domain, CaLB)"/>
    <property type="match status" value="1"/>
</dbReference>
<dbReference type="Proteomes" id="UP000324705">
    <property type="component" value="Chromosome 2A"/>
</dbReference>
<sequence length="491" mass="52889">MGFISGVVMGLVVGVVIMAGWSRVMQRRSRKRVAKAADIKVLGSLGREDLKKLCGDNFPEWISFPQYEQAATAVVKESVEPLLDDYRPPGIKSLKFNKFSLGNVSPKIEGIRIQNLQPGQIIMDIDFRWGGDPSIILAVDARVASLPIQLKDLQVFTVVRVVFQLSEEIPCISAVVVALLAEPEPKIQYTLKAVGGSLTAIPGLSDMIDDTVNSIVNDMLQWPHRLVVPLGVNVDTSELELKPEGKLSVTVVKATSLKNKELIGKSDPYVTLYVRPMFKVKTKVIDDNLNPEWNETFELIVEDKETQSVIFEVYDEDNLQQDKRLGVAKLAVNNIVPQTPSEITLKLMQSVDSLKIKDYRDRGSLHLKVMYHPFTKEEQLEALESEKKAIEERKRLKEAGVIGSTMDALGGAASLVGSGVGFVGTGVAGGVGLVGSGLGAGAGLVGSGIGAVGSGLGKAGKFMGRTVTGHLGMSRKSGSSSTVPQPDQPSA</sequence>
<keyword evidence="7" id="KW-0106">Calcium</keyword>
<dbReference type="InterPro" id="IPR000008">
    <property type="entry name" value="C2_dom"/>
</dbReference>
<keyword evidence="10" id="KW-0446">Lipid-binding</keyword>
<dbReference type="GO" id="GO:0006869">
    <property type="term" value="P:lipid transport"/>
    <property type="evidence" value="ECO:0007669"/>
    <property type="project" value="UniProtKB-KW"/>
</dbReference>
<evidence type="ECO:0000256" key="4">
    <source>
        <dbReference type="ARBA" id="ARBA00022692"/>
    </source>
</evidence>
<name>A0A9R1NSP1_TRITD</name>
<keyword evidence="8 13" id="KW-1133">Transmembrane helix</keyword>
<feature type="domain" description="C2" evidence="14">
    <location>
        <begin position="228"/>
        <end position="345"/>
    </location>
</feature>
<dbReference type="FunFam" id="2.60.40.150:FF:000130">
    <property type="entry name" value="synaptotagmin-4 isoform X1"/>
    <property type="match status" value="1"/>
</dbReference>
<evidence type="ECO:0000259" key="15">
    <source>
        <dbReference type="PROSITE" id="PS51847"/>
    </source>
</evidence>
<dbReference type="PROSITE" id="PS50004">
    <property type="entry name" value="C2"/>
    <property type="match status" value="1"/>
</dbReference>
<evidence type="ECO:0000256" key="6">
    <source>
        <dbReference type="ARBA" id="ARBA00022737"/>
    </source>
</evidence>
<keyword evidence="4 13" id="KW-0812">Transmembrane</keyword>
<protein>
    <submittedName>
        <fullName evidence="16">Uncharacterized protein</fullName>
    </submittedName>
</protein>
<evidence type="ECO:0000256" key="2">
    <source>
        <dbReference type="ARBA" id="ARBA00006996"/>
    </source>
</evidence>
<dbReference type="GO" id="GO:0016020">
    <property type="term" value="C:membrane"/>
    <property type="evidence" value="ECO:0007669"/>
    <property type="project" value="UniProtKB-SubCell"/>
</dbReference>
<dbReference type="InterPro" id="IPR035892">
    <property type="entry name" value="C2_domain_sf"/>
</dbReference>
<keyword evidence="5" id="KW-0479">Metal-binding</keyword>
<proteinExistence type="inferred from homology"/>
<dbReference type="InterPro" id="IPR031468">
    <property type="entry name" value="SMP_LBD"/>
</dbReference>
<comment type="similarity">
    <text evidence="2">Belongs to the synaptotagmin family.</text>
</comment>
<accession>A0A9R1NSP1</accession>
<dbReference type="Gene3D" id="2.60.40.150">
    <property type="entry name" value="C2 domain"/>
    <property type="match status" value="1"/>
</dbReference>
<dbReference type="PANTHER" id="PTHR10774">
    <property type="entry name" value="EXTENDED SYNAPTOTAGMIN-RELATED"/>
    <property type="match status" value="1"/>
</dbReference>
<feature type="domain" description="SMP-LTD" evidence="15">
    <location>
        <begin position="54"/>
        <end position="231"/>
    </location>
</feature>
<evidence type="ECO:0000256" key="3">
    <source>
        <dbReference type="ARBA" id="ARBA00022448"/>
    </source>
</evidence>
<dbReference type="GO" id="GO:0005783">
    <property type="term" value="C:endoplasmic reticulum"/>
    <property type="evidence" value="ECO:0007669"/>
    <property type="project" value="TreeGrafter"/>
</dbReference>
<keyword evidence="9" id="KW-0445">Lipid transport</keyword>
<evidence type="ECO:0000313" key="17">
    <source>
        <dbReference type="Proteomes" id="UP000324705"/>
    </source>
</evidence>
<dbReference type="PROSITE" id="PS51847">
    <property type="entry name" value="SMP"/>
    <property type="match status" value="1"/>
</dbReference>
<dbReference type="GO" id="GO:0008289">
    <property type="term" value="F:lipid binding"/>
    <property type="evidence" value="ECO:0007669"/>
    <property type="project" value="UniProtKB-KW"/>
</dbReference>
<evidence type="ECO:0000256" key="5">
    <source>
        <dbReference type="ARBA" id="ARBA00022723"/>
    </source>
</evidence>
<comment type="subcellular location">
    <subcellularLocation>
        <location evidence="1">Membrane</location>
        <topology evidence="1">Single-pass membrane protein</topology>
    </subcellularLocation>
</comment>
<dbReference type="CDD" id="cd00030">
    <property type="entry name" value="C2"/>
    <property type="match status" value="1"/>
</dbReference>
<dbReference type="SMART" id="SM00239">
    <property type="entry name" value="C2"/>
    <property type="match status" value="1"/>
</dbReference>
<evidence type="ECO:0000256" key="9">
    <source>
        <dbReference type="ARBA" id="ARBA00023055"/>
    </source>
</evidence>
<keyword evidence="17" id="KW-1185">Reference proteome</keyword>
<dbReference type="CDD" id="cd21677">
    <property type="entry name" value="SMP_SYT"/>
    <property type="match status" value="1"/>
</dbReference>
<keyword evidence="3" id="KW-0813">Transport</keyword>
<organism evidence="16 17">
    <name type="scientific">Triticum turgidum subsp. durum</name>
    <name type="common">Durum wheat</name>
    <name type="synonym">Triticum durum</name>
    <dbReference type="NCBI Taxonomy" id="4567"/>
    <lineage>
        <taxon>Eukaryota</taxon>
        <taxon>Viridiplantae</taxon>
        <taxon>Streptophyta</taxon>
        <taxon>Embryophyta</taxon>
        <taxon>Tracheophyta</taxon>
        <taxon>Spermatophyta</taxon>
        <taxon>Magnoliopsida</taxon>
        <taxon>Liliopsida</taxon>
        <taxon>Poales</taxon>
        <taxon>Poaceae</taxon>
        <taxon>BOP clade</taxon>
        <taxon>Pooideae</taxon>
        <taxon>Triticodae</taxon>
        <taxon>Triticeae</taxon>
        <taxon>Triticinae</taxon>
        <taxon>Triticum</taxon>
    </lineage>
</organism>
<dbReference type="GO" id="GO:0046872">
    <property type="term" value="F:metal ion binding"/>
    <property type="evidence" value="ECO:0007669"/>
    <property type="project" value="UniProtKB-KW"/>
</dbReference>
<gene>
    <name evidence="16" type="ORF">TRITD_2Av1G127130</name>
</gene>
<evidence type="ECO:0000256" key="8">
    <source>
        <dbReference type="ARBA" id="ARBA00022989"/>
    </source>
</evidence>
<evidence type="ECO:0000256" key="11">
    <source>
        <dbReference type="ARBA" id="ARBA00023136"/>
    </source>
</evidence>
<dbReference type="Gramene" id="TRITD2Av1G127130.5">
    <property type="protein sequence ID" value="TRITD2Av1G127130.5"/>
    <property type="gene ID" value="TRITD2Av1G127130"/>
</dbReference>
<evidence type="ECO:0000256" key="12">
    <source>
        <dbReference type="SAM" id="MobiDB-lite"/>
    </source>
</evidence>
<evidence type="ECO:0000256" key="10">
    <source>
        <dbReference type="ARBA" id="ARBA00023121"/>
    </source>
</evidence>
<feature type="compositionally biased region" description="Polar residues" evidence="12">
    <location>
        <begin position="476"/>
        <end position="491"/>
    </location>
</feature>
<keyword evidence="6" id="KW-0677">Repeat</keyword>
<feature type="region of interest" description="Disordered" evidence="12">
    <location>
        <begin position="469"/>
        <end position="491"/>
    </location>
</feature>
<dbReference type="EMBL" id="LT934113">
    <property type="protein sequence ID" value="VAH30328.1"/>
    <property type="molecule type" value="Genomic_DNA"/>
</dbReference>
<dbReference type="PANTHER" id="PTHR10774:SF190">
    <property type="entry name" value="C2 CALCIUM_LIPID-BINDING ENDONUCLEASE_EXONUCLEASE_PHOSPHATASE-RELATED"/>
    <property type="match status" value="1"/>
</dbReference>
<dbReference type="InterPro" id="IPR045050">
    <property type="entry name" value="Synaptotagmin_plant"/>
</dbReference>
<feature type="transmembrane region" description="Helical" evidence="13">
    <location>
        <begin position="6"/>
        <end position="25"/>
    </location>
</feature>
<evidence type="ECO:0000313" key="16">
    <source>
        <dbReference type="EMBL" id="VAH30328.1"/>
    </source>
</evidence>